<dbReference type="Proteomes" id="UP000504637">
    <property type="component" value="Unplaced"/>
</dbReference>
<reference evidence="2" key="2">
    <citation type="submission" date="2020-04" db="EMBL/GenBank/DDBJ databases">
        <authorList>
            <consortium name="NCBI Genome Project"/>
        </authorList>
    </citation>
    <scope>NUCLEOTIDE SEQUENCE</scope>
    <source>
        <strain evidence="2">CBS 342.82</strain>
    </source>
</reference>
<protein>
    <submittedName>
        <fullName evidence="2">Uncharacterized protein</fullName>
    </submittedName>
</protein>
<reference evidence="2" key="1">
    <citation type="submission" date="2020-01" db="EMBL/GenBank/DDBJ databases">
        <authorList>
            <consortium name="DOE Joint Genome Institute"/>
            <person name="Haridas S."/>
            <person name="Albert R."/>
            <person name="Binder M."/>
            <person name="Bloem J."/>
            <person name="Labutti K."/>
            <person name="Salamov A."/>
            <person name="Andreopoulos B."/>
            <person name="Baker S.E."/>
            <person name="Barry K."/>
            <person name="Bills G."/>
            <person name="Bluhm B.H."/>
            <person name="Cannon C."/>
            <person name="Castanera R."/>
            <person name="Culley D.E."/>
            <person name="Daum C."/>
            <person name="Ezra D."/>
            <person name="Gonzalez J.B."/>
            <person name="Henrissat B."/>
            <person name="Kuo A."/>
            <person name="Liang C."/>
            <person name="Lipzen A."/>
            <person name="Lutzoni F."/>
            <person name="Magnuson J."/>
            <person name="Mondo S."/>
            <person name="Nolan M."/>
            <person name="Ohm R."/>
            <person name="Pangilinan J."/>
            <person name="Park H.-J."/>
            <person name="Ramirez L."/>
            <person name="Alfaro M."/>
            <person name="Sun H."/>
            <person name="Tritt A."/>
            <person name="Yoshinaga Y."/>
            <person name="Zwiers L.-H."/>
            <person name="Turgeon B.G."/>
            <person name="Goodwin S.B."/>
            <person name="Spatafora J.W."/>
            <person name="Crous P.W."/>
            <person name="Grigoriev I.V."/>
        </authorList>
    </citation>
    <scope>NUCLEOTIDE SEQUENCE</scope>
    <source>
        <strain evidence="2">CBS 342.82</strain>
    </source>
</reference>
<dbReference type="GeneID" id="54356743"/>
<evidence type="ECO:0000313" key="1">
    <source>
        <dbReference type="Proteomes" id="UP000504637"/>
    </source>
</evidence>
<organism evidence="2">
    <name type="scientific">Dissoconium aciculare CBS 342.82</name>
    <dbReference type="NCBI Taxonomy" id="1314786"/>
    <lineage>
        <taxon>Eukaryota</taxon>
        <taxon>Fungi</taxon>
        <taxon>Dikarya</taxon>
        <taxon>Ascomycota</taxon>
        <taxon>Pezizomycotina</taxon>
        <taxon>Dothideomycetes</taxon>
        <taxon>Dothideomycetidae</taxon>
        <taxon>Mycosphaerellales</taxon>
        <taxon>Dissoconiaceae</taxon>
        <taxon>Dissoconium</taxon>
    </lineage>
</organism>
<dbReference type="AlphaFoldDB" id="A0A6J3MHX4"/>
<keyword evidence="1" id="KW-1185">Reference proteome</keyword>
<sequence>MFTHSVPSCLITETCATLFDCTLRYTTPDDTTTHPHPHSHSHTHPTRFPLTLQYPHNPPTSVHTIASSSFFFWTRCAKLRLILFIYLRYAPPSNLTYQSVTIRPA</sequence>
<evidence type="ECO:0000313" key="2">
    <source>
        <dbReference type="RefSeq" id="XP_033463533.1"/>
    </source>
</evidence>
<reference evidence="2" key="3">
    <citation type="submission" date="2025-08" db="UniProtKB">
        <authorList>
            <consortium name="RefSeq"/>
        </authorList>
    </citation>
    <scope>IDENTIFICATION</scope>
    <source>
        <strain evidence="2">CBS 342.82</strain>
    </source>
</reference>
<dbReference type="RefSeq" id="XP_033463533.1">
    <property type="nucleotide sequence ID" value="XM_033598944.1"/>
</dbReference>
<name>A0A6J3MHX4_9PEZI</name>
<accession>A0A6J3MHX4</accession>
<proteinExistence type="predicted"/>
<gene>
    <name evidence="2" type="ORF">K489DRAFT_117389</name>
</gene>